<evidence type="ECO:0000313" key="3">
    <source>
        <dbReference type="Proteomes" id="UP000317093"/>
    </source>
</evidence>
<sequence length="107" mass="11523">MSKIMRAVRGVTTHPFTKLSIGLMLLFSGLSEAWGSLSDDLASFSMGAHHGLCIFGFLNVLASIPDLFDGVDKGIDYLEERKTKKSSAGEGSLQPQTIPINESHRAA</sequence>
<dbReference type="KEGG" id="knv:Pan216_00420"/>
<dbReference type="EMBL" id="CP036279">
    <property type="protein sequence ID" value="QDU59215.1"/>
    <property type="molecule type" value="Genomic_DNA"/>
</dbReference>
<organism evidence="2 3">
    <name type="scientific">Kolteria novifilia</name>
    <dbReference type="NCBI Taxonomy" id="2527975"/>
    <lineage>
        <taxon>Bacteria</taxon>
        <taxon>Pseudomonadati</taxon>
        <taxon>Planctomycetota</taxon>
        <taxon>Planctomycetia</taxon>
        <taxon>Kolteriales</taxon>
        <taxon>Kolteriaceae</taxon>
        <taxon>Kolteria</taxon>
    </lineage>
</organism>
<dbReference type="Proteomes" id="UP000317093">
    <property type="component" value="Chromosome"/>
</dbReference>
<gene>
    <name evidence="2" type="ORF">Pan216_00420</name>
</gene>
<accession>A0A518AWV0</accession>
<dbReference type="RefSeq" id="WP_145253239.1">
    <property type="nucleotide sequence ID" value="NZ_CP036279.1"/>
</dbReference>
<feature type="region of interest" description="Disordered" evidence="1">
    <location>
        <begin position="82"/>
        <end position="107"/>
    </location>
</feature>
<dbReference type="AlphaFoldDB" id="A0A518AWV0"/>
<evidence type="ECO:0000256" key="1">
    <source>
        <dbReference type="SAM" id="MobiDB-lite"/>
    </source>
</evidence>
<evidence type="ECO:0000313" key="2">
    <source>
        <dbReference type="EMBL" id="QDU59215.1"/>
    </source>
</evidence>
<protein>
    <submittedName>
        <fullName evidence="2">Uncharacterized protein</fullName>
    </submittedName>
</protein>
<keyword evidence="3" id="KW-1185">Reference proteome</keyword>
<dbReference type="OrthoDB" id="6199433at2"/>
<proteinExistence type="predicted"/>
<name>A0A518AWV0_9BACT</name>
<reference evidence="2 3" key="1">
    <citation type="submission" date="2019-02" db="EMBL/GenBank/DDBJ databases">
        <title>Deep-cultivation of Planctomycetes and their phenomic and genomic characterization uncovers novel biology.</title>
        <authorList>
            <person name="Wiegand S."/>
            <person name="Jogler M."/>
            <person name="Boedeker C."/>
            <person name="Pinto D."/>
            <person name="Vollmers J."/>
            <person name="Rivas-Marin E."/>
            <person name="Kohn T."/>
            <person name="Peeters S.H."/>
            <person name="Heuer A."/>
            <person name="Rast P."/>
            <person name="Oberbeckmann S."/>
            <person name="Bunk B."/>
            <person name="Jeske O."/>
            <person name="Meyerdierks A."/>
            <person name="Storesund J.E."/>
            <person name="Kallscheuer N."/>
            <person name="Luecker S."/>
            <person name="Lage O.M."/>
            <person name="Pohl T."/>
            <person name="Merkel B.J."/>
            <person name="Hornburger P."/>
            <person name="Mueller R.-W."/>
            <person name="Bruemmer F."/>
            <person name="Labrenz M."/>
            <person name="Spormann A.M."/>
            <person name="Op den Camp H."/>
            <person name="Overmann J."/>
            <person name="Amann R."/>
            <person name="Jetten M.S.M."/>
            <person name="Mascher T."/>
            <person name="Medema M.H."/>
            <person name="Devos D.P."/>
            <person name="Kaster A.-K."/>
            <person name="Ovreas L."/>
            <person name="Rohde M."/>
            <person name="Galperin M.Y."/>
            <person name="Jogler C."/>
        </authorList>
    </citation>
    <scope>NUCLEOTIDE SEQUENCE [LARGE SCALE GENOMIC DNA]</scope>
    <source>
        <strain evidence="2 3">Pan216</strain>
    </source>
</reference>